<organism evidence="2 3">
    <name type="scientific">Ilyomonas limi</name>
    <dbReference type="NCBI Taxonomy" id="2575867"/>
    <lineage>
        <taxon>Bacteria</taxon>
        <taxon>Pseudomonadati</taxon>
        <taxon>Bacteroidota</taxon>
        <taxon>Chitinophagia</taxon>
        <taxon>Chitinophagales</taxon>
        <taxon>Chitinophagaceae</taxon>
        <taxon>Ilyomonas</taxon>
    </lineage>
</organism>
<keyword evidence="1" id="KW-0472">Membrane</keyword>
<protein>
    <recommendedName>
        <fullName evidence="4">DUF3185 family protein</fullName>
    </recommendedName>
</protein>
<dbReference type="OrthoDB" id="1375121at2"/>
<evidence type="ECO:0000313" key="3">
    <source>
        <dbReference type="Proteomes" id="UP000305848"/>
    </source>
</evidence>
<dbReference type="RefSeq" id="WP_137260512.1">
    <property type="nucleotide sequence ID" value="NZ_SZQL01000002.1"/>
</dbReference>
<evidence type="ECO:0000256" key="1">
    <source>
        <dbReference type="SAM" id="Phobius"/>
    </source>
</evidence>
<feature type="transmembrane region" description="Helical" evidence="1">
    <location>
        <begin position="48"/>
        <end position="65"/>
    </location>
</feature>
<evidence type="ECO:0008006" key="4">
    <source>
        <dbReference type="Google" id="ProtNLM"/>
    </source>
</evidence>
<keyword evidence="3" id="KW-1185">Reference proteome</keyword>
<evidence type="ECO:0000313" key="2">
    <source>
        <dbReference type="EMBL" id="TKK70913.1"/>
    </source>
</evidence>
<gene>
    <name evidence="2" type="ORF">FC093_04250</name>
</gene>
<reference evidence="2 3" key="1">
    <citation type="submission" date="2019-05" db="EMBL/GenBank/DDBJ databases">
        <title>Panacibacter sp. strain 17mud1-8 Genome sequencing and assembly.</title>
        <authorList>
            <person name="Chhetri G."/>
        </authorList>
    </citation>
    <scope>NUCLEOTIDE SEQUENCE [LARGE SCALE GENOMIC DNA]</scope>
    <source>
        <strain evidence="2 3">17mud1-8</strain>
    </source>
</reference>
<keyword evidence="1" id="KW-1133">Transmembrane helix</keyword>
<accession>A0A4V5UUY9</accession>
<dbReference type="Proteomes" id="UP000305848">
    <property type="component" value="Unassembled WGS sequence"/>
</dbReference>
<dbReference type="AlphaFoldDB" id="A0A4V5UUY9"/>
<name>A0A4V5UUY9_9BACT</name>
<comment type="caution">
    <text evidence="2">The sequence shown here is derived from an EMBL/GenBank/DDBJ whole genome shotgun (WGS) entry which is preliminary data.</text>
</comment>
<keyword evidence="1" id="KW-0812">Transmembrane</keyword>
<dbReference type="EMBL" id="SZQL01000002">
    <property type="protein sequence ID" value="TKK70913.1"/>
    <property type="molecule type" value="Genomic_DNA"/>
</dbReference>
<proteinExistence type="predicted"/>
<sequence>MRILGIILIVVGVLMLIFTNISFTKEEKVVDVGPLEVNKKEKHTIDWPNYAGAIAVIGGIALVVLDKRRA</sequence>